<dbReference type="Proteomes" id="UP000183605">
    <property type="component" value="Unassembled WGS sequence"/>
</dbReference>
<dbReference type="GO" id="GO:0016757">
    <property type="term" value="F:glycosyltransferase activity"/>
    <property type="evidence" value="ECO:0007669"/>
    <property type="project" value="UniProtKB-KW"/>
</dbReference>
<keyword evidence="1" id="KW-0328">Glycosyltransferase</keyword>
<comment type="caution">
    <text evidence="4">The sequence shown here is derived from an EMBL/GenBank/DDBJ whole genome shotgun (WGS) entry which is preliminary data.</text>
</comment>
<sequence length="203" mass="23191">MSLTNINFPGEPINYLTPTWEEMNQLAFKIARQMLAAGKKFDRIVTLAKGGWPLTRSLVDFLSIKEVASIGIKFYSGINQRFSQPKIYQDFPVKLSGEKVLLFDDVADTGESFKFTKDHLLKGNIKSLTTASLFYKPHSVFKPDYYAFETSAWIIFPYEEVEAMIFLADKWAKQGLTSAAIKARFLQFGFPEPIIQFYGRQTI</sequence>
<dbReference type="AlphaFoldDB" id="A0A1J5B0T2"/>
<dbReference type="PANTHER" id="PTHR43363:SF2">
    <property type="entry name" value="PHOSPHORIBOSYLTRANSFERASE"/>
    <property type="match status" value="1"/>
</dbReference>
<evidence type="ECO:0000313" key="5">
    <source>
        <dbReference type="Proteomes" id="UP000183605"/>
    </source>
</evidence>
<gene>
    <name evidence="4" type="ORF">AUK18_00185</name>
</gene>
<dbReference type="PANTHER" id="PTHR43363">
    <property type="entry name" value="HYPOXANTHINE PHOSPHORIBOSYLTRANSFERASE"/>
    <property type="match status" value="1"/>
</dbReference>
<dbReference type="Pfam" id="PF00156">
    <property type="entry name" value="Pribosyltran"/>
    <property type="match status" value="1"/>
</dbReference>
<evidence type="ECO:0000256" key="1">
    <source>
        <dbReference type="ARBA" id="ARBA00022676"/>
    </source>
</evidence>
<keyword evidence="2" id="KW-0808">Transferase</keyword>
<organism evidence="4 5">
    <name type="scientific">Candidatus Beckwithbacteria bacterium CG2_30_44_31</name>
    <dbReference type="NCBI Taxonomy" id="1805035"/>
    <lineage>
        <taxon>Bacteria</taxon>
        <taxon>Candidatus Beckwithiibacteriota</taxon>
    </lineage>
</organism>
<protein>
    <recommendedName>
        <fullName evidence="3">Phosphoribosyltransferase domain-containing protein</fullName>
    </recommendedName>
</protein>
<evidence type="ECO:0000256" key="2">
    <source>
        <dbReference type="ARBA" id="ARBA00022679"/>
    </source>
</evidence>
<dbReference type="SUPFAM" id="SSF53271">
    <property type="entry name" value="PRTase-like"/>
    <property type="match status" value="1"/>
</dbReference>
<feature type="domain" description="Phosphoribosyltransferase" evidence="3">
    <location>
        <begin position="23"/>
        <end position="156"/>
    </location>
</feature>
<dbReference type="InterPro" id="IPR029057">
    <property type="entry name" value="PRTase-like"/>
</dbReference>
<dbReference type="InterPro" id="IPR000836">
    <property type="entry name" value="PRTase_dom"/>
</dbReference>
<proteinExistence type="predicted"/>
<evidence type="ECO:0000313" key="4">
    <source>
        <dbReference type="EMBL" id="OIP04372.1"/>
    </source>
</evidence>
<dbReference type="CDD" id="cd06223">
    <property type="entry name" value="PRTases_typeI"/>
    <property type="match status" value="1"/>
</dbReference>
<evidence type="ECO:0000259" key="3">
    <source>
        <dbReference type="Pfam" id="PF00156"/>
    </source>
</evidence>
<dbReference type="Gene3D" id="3.40.50.2020">
    <property type="match status" value="1"/>
</dbReference>
<accession>A0A1J5B0T2</accession>
<name>A0A1J5B0T2_9BACT</name>
<dbReference type="EMBL" id="MNXQ01000005">
    <property type="protein sequence ID" value="OIP04372.1"/>
    <property type="molecule type" value="Genomic_DNA"/>
</dbReference>
<reference evidence="4 5" key="1">
    <citation type="journal article" date="2016" name="Environ. Microbiol.">
        <title>Genomic resolution of a cold subsurface aquifer community provides metabolic insights for novel microbes adapted to high CO concentrations.</title>
        <authorList>
            <person name="Probst A.J."/>
            <person name="Castelle C.J."/>
            <person name="Singh A."/>
            <person name="Brown C.T."/>
            <person name="Anantharaman K."/>
            <person name="Sharon I."/>
            <person name="Hug L.A."/>
            <person name="Burstein D."/>
            <person name="Emerson J.B."/>
            <person name="Thomas B.C."/>
            <person name="Banfield J.F."/>
        </authorList>
    </citation>
    <scope>NUCLEOTIDE SEQUENCE [LARGE SCALE GENOMIC DNA]</scope>
    <source>
        <strain evidence="4">CG2_30_44_31</strain>
    </source>
</reference>